<reference evidence="2" key="1">
    <citation type="submission" date="2020-10" db="EMBL/GenBank/DDBJ databases">
        <title>Connecting structure to function with the recovery of over 1000 high-quality activated sludge metagenome-assembled genomes encoding full-length rRNA genes using long-read sequencing.</title>
        <authorList>
            <person name="Singleton C.M."/>
            <person name="Petriglieri F."/>
            <person name="Kristensen J.M."/>
            <person name="Kirkegaard R.H."/>
            <person name="Michaelsen T.Y."/>
            <person name="Andersen M.H."/>
            <person name="Karst S.M."/>
            <person name="Dueholm M.S."/>
            <person name="Nielsen P.H."/>
            <person name="Albertsen M."/>
        </authorList>
    </citation>
    <scope>NUCLEOTIDE SEQUENCE</scope>
    <source>
        <strain evidence="2">OdNE_18-Q3-R46-58_BAT3C.305</strain>
    </source>
</reference>
<organism evidence="2 3">
    <name type="scientific">Candidatus Dechloromonas phosphorivorans</name>
    <dbReference type="NCBI Taxonomy" id="2899244"/>
    <lineage>
        <taxon>Bacteria</taxon>
        <taxon>Pseudomonadati</taxon>
        <taxon>Pseudomonadota</taxon>
        <taxon>Betaproteobacteria</taxon>
        <taxon>Rhodocyclales</taxon>
        <taxon>Azonexaceae</taxon>
        <taxon>Dechloromonas</taxon>
    </lineage>
</organism>
<dbReference type="Proteomes" id="UP000808146">
    <property type="component" value="Unassembled WGS sequence"/>
</dbReference>
<protein>
    <recommendedName>
        <fullName evidence="1">Histidine kinase/HSP90-like ATPase domain-containing protein</fullName>
    </recommendedName>
</protein>
<accession>A0A9D7LMA5</accession>
<dbReference type="AlphaFoldDB" id="A0A9D7LMA5"/>
<gene>
    <name evidence="2" type="ORF">IPN75_08620</name>
</gene>
<name>A0A9D7LMA5_9RHOO</name>
<evidence type="ECO:0000313" key="3">
    <source>
        <dbReference type="Proteomes" id="UP000808146"/>
    </source>
</evidence>
<sequence>MSYLQAVYETGARVTHDVKNLLQSLQSLCYTASQPGNPEAVTQLLARQLPQIAERLKLTLDKLQRPRADDRNDISALEWWARLQDRHTGNSIKWNDMATGEAELPGTLFDSIAENLLQNALTKRQTETGIEISAKLTVDRSSVVLAVRDTGQALAPSLADALFRAPVRSQHGLGIGLYHAAKQAEVAGYRLTLADNRAGSVVFTLAPLS</sequence>
<dbReference type="EMBL" id="JADKBR010000007">
    <property type="protein sequence ID" value="MBK8890452.1"/>
    <property type="molecule type" value="Genomic_DNA"/>
</dbReference>
<proteinExistence type="predicted"/>
<feature type="domain" description="Histidine kinase/HSP90-like ATPase" evidence="1">
    <location>
        <begin position="111"/>
        <end position="204"/>
    </location>
</feature>
<dbReference type="SUPFAM" id="SSF55874">
    <property type="entry name" value="ATPase domain of HSP90 chaperone/DNA topoisomerase II/histidine kinase"/>
    <property type="match status" value="1"/>
</dbReference>
<dbReference type="Pfam" id="PF02518">
    <property type="entry name" value="HATPase_c"/>
    <property type="match status" value="1"/>
</dbReference>
<evidence type="ECO:0000259" key="1">
    <source>
        <dbReference type="Pfam" id="PF02518"/>
    </source>
</evidence>
<evidence type="ECO:0000313" key="2">
    <source>
        <dbReference type="EMBL" id="MBK8890452.1"/>
    </source>
</evidence>
<dbReference type="InterPro" id="IPR036890">
    <property type="entry name" value="HATPase_C_sf"/>
</dbReference>
<dbReference type="InterPro" id="IPR003594">
    <property type="entry name" value="HATPase_dom"/>
</dbReference>
<comment type="caution">
    <text evidence="2">The sequence shown here is derived from an EMBL/GenBank/DDBJ whole genome shotgun (WGS) entry which is preliminary data.</text>
</comment>
<dbReference type="Gene3D" id="3.30.565.10">
    <property type="entry name" value="Histidine kinase-like ATPase, C-terminal domain"/>
    <property type="match status" value="1"/>
</dbReference>